<dbReference type="Proteomes" id="UP000589520">
    <property type="component" value="Unassembled WGS sequence"/>
</dbReference>
<evidence type="ECO:0000313" key="4">
    <source>
        <dbReference type="Proteomes" id="UP000589520"/>
    </source>
</evidence>
<gene>
    <name evidence="3" type="ORF">HDF17_000006</name>
</gene>
<dbReference type="SUPFAM" id="SSF54909">
    <property type="entry name" value="Dimeric alpha+beta barrel"/>
    <property type="match status" value="1"/>
</dbReference>
<evidence type="ECO:0000313" key="3">
    <source>
        <dbReference type="EMBL" id="NYF77719.1"/>
    </source>
</evidence>
<name>A0A7Y9PD83_9BACT</name>
<dbReference type="Gene3D" id="3.30.70.100">
    <property type="match status" value="2"/>
</dbReference>
<keyword evidence="4" id="KW-1185">Reference proteome</keyword>
<feature type="signal peptide" evidence="1">
    <location>
        <begin position="1"/>
        <end position="23"/>
    </location>
</feature>
<evidence type="ECO:0000259" key="2">
    <source>
        <dbReference type="Pfam" id="PF07978"/>
    </source>
</evidence>
<dbReference type="Pfam" id="PF07978">
    <property type="entry name" value="NIPSNAP"/>
    <property type="match status" value="1"/>
</dbReference>
<accession>A0A7Y9PD83</accession>
<dbReference type="EMBL" id="JACCCW010000001">
    <property type="protein sequence ID" value="NYF77719.1"/>
    <property type="molecule type" value="Genomic_DNA"/>
</dbReference>
<dbReference type="InterPro" id="IPR012577">
    <property type="entry name" value="NIPSNAP"/>
</dbReference>
<organism evidence="3 4">
    <name type="scientific">Granulicella arctica</name>
    <dbReference type="NCBI Taxonomy" id="940613"/>
    <lineage>
        <taxon>Bacteria</taxon>
        <taxon>Pseudomonadati</taxon>
        <taxon>Acidobacteriota</taxon>
        <taxon>Terriglobia</taxon>
        <taxon>Terriglobales</taxon>
        <taxon>Acidobacteriaceae</taxon>
        <taxon>Granulicella</taxon>
    </lineage>
</organism>
<feature type="domain" description="NIPSNAP" evidence="2">
    <location>
        <begin position="156"/>
        <end position="260"/>
    </location>
</feature>
<dbReference type="AlphaFoldDB" id="A0A7Y9PD83"/>
<comment type="caution">
    <text evidence="3">The sequence shown here is derived from an EMBL/GenBank/DDBJ whole genome shotgun (WGS) entry which is preliminary data.</text>
</comment>
<reference evidence="3 4" key="1">
    <citation type="submission" date="2020-07" db="EMBL/GenBank/DDBJ databases">
        <title>Genomic Encyclopedia of Type Strains, Phase IV (KMG-V): Genome sequencing to study the core and pangenomes of soil and plant-associated prokaryotes.</title>
        <authorList>
            <person name="Whitman W."/>
        </authorList>
    </citation>
    <scope>NUCLEOTIDE SEQUENCE [LARGE SCALE GENOMIC DNA]</scope>
    <source>
        <strain evidence="3 4">X4EP2</strain>
    </source>
</reference>
<sequence length="261" mass="28729">MQRRHFLATSLAASAATLTDSLAAQTAASSSRELYQLRRYHLQSGPQIKLTQSYFADALIPALTRMGLGPIGAFSLQYGPETPAFYLLIPSQSAELLATLDLHLAEDVAFLKAAEPFWSAPATAPPFERIDTSLLQAFAGWPKLAIPAIKGKRIFQLRTYESPSHAAHVRKIEMFHSGEFEIFQNAGCNPVFFSDTLIGPRMPSLTYMLSYSDLAALDKGWQAFVSDPAWKKLSSSPRYNYEAIVSNISNLILSPLPSSQI</sequence>
<dbReference type="RefSeq" id="WP_179486534.1">
    <property type="nucleotide sequence ID" value="NZ_JACCCW010000001.1"/>
</dbReference>
<feature type="chain" id="PRO_5031468647" description="NIPSNAP domain-containing protein" evidence="1">
    <location>
        <begin position="24"/>
        <end position="261"/>
    </location>
</feature>
<protein>
    <recommendedName>
        <fullName evidence="2">NIPSNAP domain-containing protein</fullName>
    </recommendedName>
</protein>
<proteinExistence type="predicted"/>
<keyword evidence="1" id="KW-0732">Signal</keyword>
<dbReference type="InterPro" id="IPR011008">
    <property type="entry name" value="Dimeric_a/b-barrel"/>
</dbReference>
<evidence type="ECO:0000256" key="1">
    <source>
        <dbReference type="SAM" id="SignalP"/>
    </source>
</evidence>